<evidence type="ECO:0000256" key="2">
    <source>
        <dbReference type="ARBA" id="ARBA00007532"/>
    </source>
</evidence>
<name>A0A7R8WN92_9CRUS</name>
<dbReference type="OrthoDB" id="5956163at2759"/>
<evidence type="ECO:0000256" key="4">
    <source>
        <dbReference type="ARBA" id="ARBA00022827"/>
    </source>
</evidence>
<dbReference type="Gene3D" id="3.30.390.30">
    <property type="match status" value="1"/>
</dbReference>
<dbReference type="InterPro" id="IPR023753">
    <property type="entry name" value="FAD/NAD-binding_dom"/>
</dbReference>
<comment type="similarity">
    <text evidence="2">Belongs to the class-I pyridine nucleotide-disulfide oxidoreductase family.</text>
</comment>
<dbReference type="Pfam" id="PF02852">
    <property type="entry name" value="Pyr_redox_dim"/>
    <property type="match status" value="1"/>
</dbReference>
<dbReference type="PRINTS" id="PR00411">
    <property type="entry name" value="PNDRDTASEI"/>
</dbReference>
<keyword evidence="6" id="KW-1015">Disulfide bond</keyword>
<evidence type="ECO:0000256" key="3">
    <source>
        <dbReference type="ARBA" id="ARBA00022630"/>
    </source>
</evidence>
<keyword evidence="5" id="KW-0560">Oxidoreductase</keyword>
<dbReference type="GO" id="GO:0005739">
    <property type="term" value="C:mitochondrion"/>
    <property type="evidence" value="ECO:0007669"/>
    <property type="project" value="TreeGrafter"/>
</dbReference>
<dbReference type="InterPro" id="IPR016156">
    <property type="entry name" value="FAD/NAD-linked_Rdtase_dimer_sf"/>
</dbReference>
<comment type="cofactor">
    <cofactor evidence="1">
        <name>FAD</name>
        <dbReference type="ChEBI" id="CHEBI:57692"/>
    </cofactor>
</comment>
<dbReference type="GO" id="GO:0006749">
    <property type="term" value="P:glutathione metabolic process"/>
    <property type="evidence" value="ECO:0007669"/>
    <property type="project" value="TreeGrafter"/>
</dbReference>
<protein>
    <submittedName>
        <fullName evidence="8">Uncharacterized protein</fullName>
    </submittedName>
</protein>
<dbReference type="SUPFAM" id="SSF51905">
    <property type="entry name" value="FAD/NAD(P)-binding domain"/>
    <property type="match status" value="1"/>
</dbReference>
<evidence type="ECO:0000256" key="1">
    <source>
        <dbReference type="ARBA" id="ARBA00001974"/>
    </source>
</evidence>
<keyword evidence="3" id="KW-0285">Flavoprotein</keyword>
<organism evidence="8">
    <name type="scientific">Cyprideis torosa</name>
    <dbReference type="NCBI Taxonomy" id="163714"/>
    <lineage>
        <taxon>Eukaryota</taxon>
        <taxon>Metazoa</taxon>
        <taxon>Ecdysozoa</taxon>
        <taxon>Arthropoda</taxon>
        <taxon>Crustacea</taxon>
        <taxon>Oligostraca</taxon>
        <taxon>Ostracoda</taxon>
        <taxon>Podocopa</taxon>
        <taxon>Podocopida</taxon>
        <taxon>Cytherocopina</taxon>
        <taxon>Cytheroidea</taxon>
        <taxon>Cytherideidae</taxon>
        <taxon>Cyprideis</taxon>
    </lineage>
</organism>
<dbReference type="InterPro" id="IPR046952">
    <property type="entry name" value="GSHR/TRXR-like"/>
</dbReference>
<evidence type="ECO:0000313" key="8">
    <source>
        <dbReference type="EMBL" id="CAD7231724.1"/>
    </source>
</evidence>
<dbReference type="GO" id="GO:0050660">
    <property type="term" value="F:flavin adenine dinucleotide binding"/>
    <property type="evidence" value="ECO:0007669"/>
    <property type="project" value="InterPro"/>
</dbReference>
<dbReference type="GO" id="GO:0045454">
    <property type="term" value="P:cell redox homeostasis"/>
    <property type="evidence" value="ECO:0007669"/>
    <property type="project" value="InterPro"/>
</dbReference>
<gene>
    <name evidence="8" type="ORF">CTOB1V02_LOCUS9568</name>
</gene>
<proteinExistence type="inferred from homology"/>
<dbReference type="InterPro" id="IPR036188">
    <property type="entry name" value="FAD/NAD-bd_sf"/>
</dbReference>
<reference evidence="8" key="1">
    <citation type="submission" date="2020-11" db="EMBL/GenBank/DDBJ databases">
        <authorList>
            <person name="Tran Van P."/>
        </authorList>
    </citation>
    <scope>NUCLEOTIDE SEQUENCE</scope>
</reference>
<dbReference type="GO" id="GO:0034599">
    <property type="term" value="P:cellular response to oxidative stress"/>
    <property type="evidence" value="ECO:0007669"/>
    <property type="project" value="TreeGrafter"/>
</dbReference>
<evidence type="ECO:0000256" key="6">
    <source>
        <dbReference type="ARBA" id="ARBA00023157"/>
    </source>
</evidence>
<evidence type="ECO:0000256" key="7">
    <source>
        <dbReference type="ARBA" id="ARBA00023284"/>
    </source>
</evidence>
<dbReference type="PANTHER" id="PTHR42737">
    <property type="entry name" value="GLUTATHIONE REDUCTASE"/>
    <property type="match status" value="1"/>
</dbReference>
<dbReference type="PANTHER" id="PTHR42737:SF2">
    <property type="entry name" value="GLUTATHIONE REDUCTASE"/>
    <property type="match status" value="1"/>
</dbReference>
<dbReference type="GO" id="GO:0004362">
    <property type="term" value="F:glutathione-disulfide reductase (NADPH) activity"/>
    <property type="evidence" value="ECO:0007669"/>
    <property type="project" value="TreeGrafter"/>
</dbReference>
<dbReference type="EMBL" id="OB663813">
    <property type="protein sequence ID" value="CAD7231724.1"/>
    <property type="molecule type" value="Genomic_DNA"/>
</dbReference>
<dbReference type="Gene3D" id="3.50.50.60">
    <property type="entry name" value="FAD/NAD(P)-binding domain"/>
    <property type="match status" value="1"/>
</dbReference>
<dbReference type="SUPFAM" id="SSF55424">
    <property type="entry name" value="FAD/NAD-linked reductases, dimerisation (C-terminal) domain"/>
    <property type="match status" value="1"/>
</dbReference>
<sequence length="159" mass="17657">MSYIFFDIEGREPNTDLNLGVAGVKLTAEGHIKVDDFQNTTTDGIYALGDVCGKWLLTPVAIKAGRKLAVRLFGDDPHCKLDYSLVPTVVFSHPPTGTVGLSEEDAVKLYGREHIRVYRASFVPMFYGLSPEKHKIKSHVKMVSLAHNGRVRIMDRVSV</sequence>
<keyword evidence="4" id="KW-0274">FAD</keyword>
<accession>A0A7R8WN92</accession>
<dbReference type="AlphaFoldDB" id="A0A7R8WN92"/>
<dbReference type="GO" id="GO:0005829">
    <property type="term" value="C:cytosol"/>
    <property type="evidence" value="ECO:0007669"/>
    <property type="project" value="TreeGrafter"/>
</dbReference>
<evidence type="ECO:0000256" key="5">
    <source>
        <dbReference type="ARBA" id="ARBA00023002"/>
    </source>
</evidence>
<dbReference type="Pfam" id="PF07992">
    <property type="entry name" value="Pyr_redox_2"/>
    <property type="match status" value="1"/>
</dbReference>
<dbReference type="InterPro" id="IPR004099">
    <property type="entry name" value="Pyr_nucl-diS_OxRdtase_dimer"/>
</dbReference>
<keyword evidence="7" id="KW-0676">Redox-active center</keyword>